<sequence>MTLEWTPLSEFRKFLKNTLRLNHVNQVFSSIKNPVLQLFTTFPAPDNWLAVPPEERPTFRHRDSRDLWYVIFWAWHTGFCKGNDVVAQYRRNDLVCYLSTRGRVNLSDFPVKMGLLKNSEAEHIRKKDSNRIGLFNKLSIHLLGVMKPLGDFTEEDIALADVMRPNDKRYNAKCLKDILFELGYSDEPGRRRQRILFDDCCEHPKWGDIAREFREHLKRSNSLDYYIRKAGSALHKFFKWLDQHGESDASSLEYEDFLDLFDYISKNNDGEEFSAKYTGNNLLHIKLFFDWGKGSHTFFPTYVDWPSDLYSGIHREAQEETYSGDGLAFDDPNFPMLMKEAIENYHPEDDVEVLCCAFWLIIASSPVRKTYLLNLQAEECMLPLPNAPSAVGLYSPYSGIEKAKHRNGQFPIIDSAGLRAVEFLQKRSSDKAFRPIRNERADASYVHLFQLEKYPWILNERQIYRFFDKIAEFIGHGDKKGKAHGYRHYLITHIAIETGNSELARLAAGHENQTMLNRYLRSNLSRQALLFATIKKYQDGEIAGRFIWRIFEALASEQTEPDELIKALGSEELSLDEFFAKFGLPAPTGVGRCLIQGACLFEAKCFSCHHFAIRKSEAAQAFHTLARLTKDMWNMMRGSRDFTTKNAKAAGLATQIALLGDMIRHFGYSDEQIQIEVISRLV</sequence>
<dbReference type="InterPro" id="IPR013762">
    <property type="entry name" value="Integrase-like_cat_sf"/>
</dbReference>
<dbReference type="GO" id="GO:0006310">
    <property type="term" value="P:DNA recombination"/>
    <property type="evidence" value="ECO:0007669"/>
    <property type="project" value="UniProtKB-KW"/>
</dbReference>
<name>A0A7H0YF93_9BACL</name>
<dbReference type="InterPro" id="IPR011010">
    <property type="entry name" value="DNA_brk_join_enz"/>
</dbReference>
<proteinExistence type="predicted"/>
<dbReference type="AlphaFoldDB" id="A0A7H0YF93"/>
<evidence type="ECO:0000313" key="2">
    <source>
        <dbReference type="EMBL" id="QNR69751.1"/>
    </source>
</evidence>
<evidence type="ECO:0000313" key="3">
    <source>
        <dbReference type="Proteomes" id="UP000516384"/>
    </source>
</evidence>
<dbReference type="GO" id="GO:0003677">
    <property type="term" value="F:DNA binding"/>
    <property type="evidence" value="ECO:0007669"/>
    <property type="project" value="InterPro"/>
</dbReference>
<dbReference type="EMBL" id="CP061172">
    <property type="protein sequence ID" value="QNR69751.1"/>
    <property type="molecule type" value="Genomic_DNA"/>
</dbReference>
<protein>
    <submittedName>
        <fullName evidence="2">Site-specific integrase</fullName>
    </submittedName>
</protein>
<evidence type="ECO:0000256" key="1">
    <source>
        <dbReference type="ARBA" id="ARBA00023172"/>
    </source>
</evidence>
<dbReference type="Proteomes" id="UP000516384">
    <property type="component" value="Chromosome"/>
</dbReference>
<reference evidence="2 3" key="1">
    <citation type="submission" date="2020-09" db="EMBL/GenBank/DDBJ databases">
        <title>Characterization of Paenibacillus peoriae strain ZF390 with broad-spectrum antimicrobial activity as a potential biocontrol agent.</title>
        <authorList>
            <person name="Li L."/>
            <person name="Zhao Y."/>
            <person name="Li B."/>
            <person name="Xie X."/>
        </authorList>
    </citation>
    <scope>NUCLEOTIDE SEQUENCE [LARGE SCALE GENOMIC DNA]</scope>
    <source>
        <strain evidence="2 3">ZF390</strain>
    </source>
</reference>
<keyword evidence="1" id="KW-0233">DNA recombination</keyword>
<organism evidence="2 3">
    <name type="scientific">Paenibacillus peoriae</name>
    <dbReference type="NCBI Taxonomy" id="59893"/>
    <lineage>
        <taxon>Bacteria</taxon>
        <taxon>Bacillati</taxon>
        <taxon>Bacillota</taxon>
        <taxon>Bacilli</taxon>
        <taxon>Bacillales</taxon>
        <taxon>Paenibacillaceae</taxon>
        <taxon>Paenibacillus</taxon>
    </lineage>
</organism>
<dbReference type="RefSeq" id="WP_190299355.1">
    <property type="nucleotide sequence ID" value="NZ_CP061172.1"/>
</dbReference>
<accession>A0A7H0YF93</accession>
<gene>
    <name evidence="2" type="ORF">IAQ67_12500</name>
</gene>
<dbReference type="SUPFAM" id="SSF56349">
    <property type="entry name" value="DNA breaking-rejoining enzymes"/>
    <property type="match status" value="1"/>
</dbReference>
<dbReference type="GO" id="GO:0015074">
    <property type="term" value="P:DNA integration"/>
    <property type="evidence" value="ECO:0007669"/>
    <property type="project" value="InterPro"/>
</dbReference>
<dbReference type="Gene3D" id="1.10.443.10">
    <property type="entry name" value="Intergrase catalytic core"/>
    <property type="match status" value="1"/>
</dbReference>